<organism evidence="3 4">
    <name type="scientific">Papaver atlanticum</name>
    <dbReference type="NCBI Taxonomy" id="357466"/>
    <lineage>
        <taxon>Eukaryota</taxon>
        <taxon>Viridiplantae</taxon>
        <taxon>Streptophyta</taxon>
        <taxon>Embryophyta</taxon>
        <taxon>Tracheophyta</taxon>
        <taxon>Spermatophyta</taxon>
        <taxon>Magnoliopsida</taxon>
        <taxon>Ranunculales</taxon>
        <taxon>Papaveraceae</taxon>
        <taxon>Papaveroideae</taxon>
        <taxon>Papaver</taxon>
    </lineage>
</organism>
<feature type="domain" description="SHSP" evidence="2">
    <location>
        <begin position="1"/>
        <end position="51"/>
    </location>
</feature>
<reference evidence="3" key="1">
    <citation type="submission" date="2022-04" db="EMBL/GenBank/DDBJ databases">
        <title>A functionally conserved STORR gene fusion in Papaver species that diverged 16.8 million years ago.</title>
        <authorList>
            <person name="Catania T."/>
        </authorList>
    </citation>
    <scope>NUCLEOTIDE SEQUENCE</scope>
    <source>
        <strain evidence="3">S-188037</strain>
    </source>
</reference>
<evidence type="ECO:0000259" key="2">
    <source>
        <dbReference type="PROSITE" id="PS01031"/>
    </source>
</evidence>
<dbReference type="Proteomes" id="UP001202328">
    <property type="component" value="Unassembled WGS sequence"/>
</dbReference>
<evidence type="ECO:0000313" key="4">
    <source>
        <dbReference type="Proteomes" id="UP001202328"/>
    </source>
</evidence>
<dbReference type="EMBL" id="JAJJMB010001716">
    <property type="protein sequence ID" value="KAI3955834.1"/>
    <property type="molecule type" value="Genomic_DNA"/>
</dbReference>
<name>A0AAD4TE40_9MAGN</name>
<dbReference type="InterPro" id="IPR002068">
    <property type="entry name" value="A-crystallin/Hsp20_dom"/>
</dbReference>
<keyword evidence="4" id="KW-1185">Reference proteome</keyword>
<gene>
    <name evidence="3" type="ORF">MKW98_006194</name>
</gene>
<evidence type="ECO:0000256" key="1">
    <source>
        <dbReference type="PROSITE-ProRule" id="PRU00285"/>
    </source>
</evidence>
<dbReference type="InterPro" id="IPR008978">
    <property type="entry name" value="HSP20-like_chaperone"/>
</dbReference>
<comment type="similarity">
    <text evidence="1">Belongs to the small heat shock protein (HSP20) family.</text>
</comment>
<feature type="non-terminal residue" evidence="3">
    <location>
        <position position="1"/>
    </location>
</feature>
<sequence>GSFLPNKKKFHLPQHANFDGILAVTHNGTLIVSLNKVINAPSTPSISVKVINT</sequence>
<protein>
    <recommendedName>
        <fullName evidence="2">SHSP domain-containing protein</fullName>
    </recommendedName>
</protein>
<accession>A0AAD4TE40</accession>
<dbReference type="CDD" id="cd06464">
    <property type="entry name" value="ACD_sHsps-like"/>
    <property type="match status" value="1"/>
</dbReference>
<dbReference type="AlphaFoldDB" id="A0AAD4TE40"/>
<evidence type="ECO:0000313" key="3">
    <source>
        <dbReference type="EMBL" id="KAI3955834.1"/>
    </source>
</evidence>
<comment type="caution">
    <text evidence="3">The sequence shown here is derived from an EMBL/GenBank/DDBJ whole genome shotgun (WGS) entry which is preliminary data.</text>
</comment>
<dbReference type="PROSITE" id="PS01031">
    <property type="entry name" value="SHSP"/>
    <property type="match status" value="1"/>
</dbReference>
<dbReference type="SUPFAM" id="SSF49764">
    <property type="entry name" value="HSP20-like chaperones"/>
    <property type="match status" value="1"/>
</dbReference>
<proteinExistence type="inferred from homology"/>